<protein>
    <submittedName>
        <fullName evidence="1">Uncharacterized protein</fullName>
    </submittedName>
</protein>
<evidence type="ECO:0000313" key="1">
    <source>
        <dbReference type="EMBL" id="VDI67499.1"/>
    </source>
</evidence>
<dbReference type="Gene3D" id="2.120.10.30">
    <property type="entry name" value="TolB, C-terminal domain"/>
    <property type="match status" value="1"/>
</dbReference>
<dbReference type="AlphaFoldDB" id="A0A8B6GQP0"/>
<reference evidence="1" key="1">
    <citation type="submission" date="2018-11" db="EMBL/GenBank/DDBJ databases">
        <authorList>
            <person name="Alioto T."/>
            <person name="Alioto T."/>
        </authorList>
    </citation>
    <scope>NUCLEOTIDE SEQUENCE</scope>
</reference>
<organism evidence="1 2">
    <name type="scientific">Mytilus galloprovincialis</name>
    <name type="common">Mediterranean mussel</name>
    <dbReference type="NCBI Taxonomy" id="29158"/>
    <lineage>
        <taxon>Eukaryota</taxon>
        <taxon>Metazoa</taxon>
        <taxon>Spiralia</taxon>
        <taxon>Lophotrochozoa</taxon>
        <taxon>Mollusca</taxon>
        <taxon>Bivalvia</taxon>
        <taxon>Autobranchia</taxon>
        <taxon>Pteriomorphia</taxon>
        <taxon>Mytilida</taxon>
        <taxon>Mytiloidea</taxon>
        <taxon>Mytilidae</taxon>
        <taxon>Mytilinae</taxon>
        <taxon>Mytilus</taxon>
    </lineage>
</organism>
<dbReference type="EMBL" id="UYJE01008806">
    <property type="protein sequence ID" value="VDI67499.1"/>
    <property type="molecule type" value="Genomic_DNA"/>
</dbReference>
<keyword evidence="2" id="KW-1185">Reference proteome</keyword>
<dbReference type="InterPro" id="IPR011042">
    <property type="entry name" value="6-blade_b-propeller_TolB-like"/>
</dbReference>
<name>A0A8B6GQP0_MYTGA</name>
<evidence type="ECO:0000313" key="2">
    <source>
        <dbReference type="Proteomes" id="UP000596742"/>
    </source>
</evidence>
<dbReference type="Proteomes" id="UP000596742">
    <property type="component" value="Unassembled WGS sequence"/>
</dbReference>
<gene>
    <name evidence="1" type="ORF">MGAL_10B040406</name>
</gene>
<comment type="caution">
    <text evidence="1">The sequence shown here is derived from an EMBL/GenBank/DDBJ whole genome shotgun (WGS) entry which is preliminary data.</text>
</comment>
<dbReference type="OrthoDB" id="10419591at2759"/>
<sequence>MTGKLLAIDRTGRLNFSFSGPSRFEHFRPTAVAVTSKDTTVLLDYLNNVLIVLNQKGILLAFQFLSDFSMETSDAMCIDNEGFLLIGCRGKGDENGTIHVMKIVDRFM</sequence>
<accession>A0A8B6GQP0</accession>
<proteinExistence type="predicted"/>